<evidence type="ECO:0000256" key="1">
    <source>
        <dbReference type="SAM" id="MobiDB-lite"/>
    </source>
</evidence>
<name>A0AAV7P6Y9_PLEWA</name>
<accession>A0AAV7P6Y9</accession>
<comment type="caution">
    <text evidence="2">The sequence shown here is derived from an EMBL/GenBank/DDBJ whole genome shotgun (WGS) entry which is preliminary data.</text>
</comment>
<dbReference type="InterPro" id="IPR029266">
    <property type="entry name" value="FAM217"/>
</dbReference>
<evidence type="ECO:0000313" key="2">
    <source>
        <dbReference type="EMBL" id="KAJ1123032.1"/>
    </source>
</evidence>
<gene>
    <name evidence="2" type="ORF">NDU88_001505</name>
</gene>
<protein>
    <recommendedName>
        <fullName evidence="4">Protein FAM217B</fullName>
    </recommendedName>
</protein>
<evidence type="ECO:0000313" key="3">
    <source>
        <dbReference type="Proteomes" id="UP001066276"/>
    </source>
</evidence>
<dbReference type="PANTHER" id="PTHR22145">
    <property type="entry name" value="SI:CH211-266K22.6"/>
    <property type="match status" value="1"/>
</dbReference>
<dbReference type="AlphaFoldDB" id="A0AAV7P6Y9"/>
<keyword evidence="3" id="KW-1185">Reference proteome</keyword>
<dbReference type="EMBL" id="JANPWB010000011">
    <property type="protein sequence ID" value="KAJ1123032.1"/>
    <property type="molecule type" value="Genomic_DNA"/>
</dbReference>
<organism evidence="2 3">
    <name type="scientific">Pleurodeles waltl</name>
    <name type="common">Iberian ribbed newt</name>
    <dbReference type="NCBI Taxonomy" id="8319"/>
    <lineage>
        <taxon>Eukaryota</taxon>
        <taxon>Metazoa</taxon>
        <taxon>Chordata</taxon>
        <taxon>Craniata</taxon>
        <taxon>Vertebrata</taxon>
        <taxon>Euteleostomi</taxon>
        <taxon>Amphibia</taxon>
        <taxon>Batrachia</taxon>
        <taxon>Caudata</taxon>
        <taxon>Salamandroidea</taxon>
        <taxon>Salamandridae</taxon>
        <taxon>Pleurodelinae</taxon>
        <taxon>Pleurodeles</taxon>
    </lineage>
</organism>
<feature type="compositionally biased region" description="Basic residues" evidence="1">
    <location>
        <begin position="1"/>
        <end position="11"/>
    </location>
</feature>
<reference evidence="2" key="1">
    <citation type="journal article" date="2022" name="bioRxiv">
        <title>Sequencing and chromosome-scale assembly of the giantPleurodeles waltlgenome.</title>
        <authorList>
            <person name="Brown T."/>
            <person name="Elewa A."/>
            <person name="Iarovenko S."/>
            <person name="Subramanian E."/>
            <person name="Araus A.J."/>
            <person name="Petzold A."/>
            <person name="Susuki M."/>
            <person name="Suzuki K.-i.T."/>
            <person name="Hayashi T."/>
            <person name="Toyoda A."/>
            <person name="Oliveira C."/>
            <person name="Osipova E."/>
            <person name="Leigh N.D."/>
            <person name="Simon A."/>
            <person name="Yun M.H."/>
        </authorList>
    </citation>
    <scope>NUCLEOTIDE SEQUENCE</scope>
    <source>
        <strain evidence="2">20211129_DDA</strain>
        <tissue evidence="2">Liver</tissue>
    </source>
</reference>
<dbReference type="PANTHER" id="PTHR22145:SF2">
    <property type="entry name" value="SI:CH211-266K22.6"/>
    <property type="match status" value="1"/>
</dbReference>
<feature type="compositionally biased region" description="Polar residues" evidence="1">
    <location>
        <begin position="352"/>
        <end position="369"/>
    </location>
</feature>
<feature type="region of interest" description="Disordered" evidence="1">
    <location>
        <begin position="1"/>
        <end position="33"/>
    </location>
</feature>
<feature type="region of interest" description="Disordered" evidence="1">
    <location>
        <begin position="352"/>
        <end position="373"/>
    </location>
</feature>
<evidence type="ECO:0008006" key="4">
    <source>
        <dbReference type="Google" id="ProtNLM"/>
    </source>
</evidence>
<feature type="region of interest" description="Disordered" evidence="1">
    <location>
        <begin position="282"/>
        <end position="340"/>
    </location>
</feature>
<dbReference type="Proteomes" id="UP001066276">
    <property type="component" value="Chromosome 7"/>
</dbReference>
<sequence length="464" mass="52621">MLINKHTRNRSGSKDPKPLLTPIRPPPIKLGSSITNKSQKVLQSQVSHTPTGPLVSEGDRICLAHQQNRTKNVCLSSHWVEESTKDLSQRKQKEARLEKSLYNPRCSTLPSTEVKESLLPRFSLSKKYEPCLTFQEPMAEACISTPRNEGDSVEHLRLHFESLMLIKEDANEDSGSDLSDSERIAMPSSPFTPPDLILRAERIDPASFDHLFELSYKESEHYYPDILPPPFNSWDLPKLAMFLNTEGRTTSRPKPAGHLEKYVDRLLQLEWLQMQTIQNEKAKTNKLRPHTAPSHSSNVKSPAKSRLCNNQQSGRMPAQPENLFRHPSWHTGSNRKQPLYSEGTRLPRASRQYSNAADTVHAESTQETNPALKKKATKINKQHLLELQLSSSFSKVQSIGNVRSSKLPLTTQSYLHTIKGTKTNVNTKKNVLADNAYVPVKKEPWDQKMTTNGVKQPMSKRWQT</sequence>
<proteinExistence type="predicted"/>
<dbReference type="Pfam" id="PF15344">
    <property type="entry name" value="FAM217"/>
    <property type="match status" value="1"/>
</dbReference>